<dbReference type="RefSeq" id="WP_234945379.1">
    <property type="nucleotide sequence ID" value="NZ_FNPD01000002.1"/>
</dbReference>
<dbReference type="InterPro" id="IPR036866">
    <property type="entry name" value="RibonucZ/Hydroxyglut_hydro"/>
</dbReference>
<proteinExistence type="predicted"/>
<gene>
    <name evidence="2" type="ORF">SAMN03080603_00478</name>
</gene>
<dbReference type="Pfam" id="PF12706">
    <property type="entry name" value="Lactamase_B_2"/>
    <property type="match status" value="1"/>
</dbReference>
<name>A0A1H3E7H3_9BACT</name>
<organism evidence="2 3">
    <name type="scientific">Acetomicrobium thermoterrenum DSM 13490</name>
    <dbReference type="NCBI Taxonomy" id="1120987"/>
    <lineage>
        <taxon>Bacteria</taxon>
        <taxon>Thermotogati</taxon>
        <taxon>Synergistota</taxon>
        <taxon>Synergistia</taxon>
        <taxon>Synergistales</taxon>
        <taxon>Acetomicrobiaceae</taxon>
        <taxon>Acetomicrobium</taxon>
    </lineage>
</organism>
<protein>
    <submittedName>
        <fullName evidence="2">Ribonuclease BN, tRNA processing enzyme</fullName>
    </submittedName>
</protein>
<accession>A0A1H3E7H3</accession>
<evidence type="ECO:0000313" key="3">
    <source>
        <dbReference type="Proteomes" id="UP000199266"/>
    </source>
</evidence>
<feature type="domain" description="Metallo-beta-lactamase" evidence="1">
    <location>
        <begin position="44"/>
        <end position="229"/>
    </location>
</feature>
<sequence>MNDIADLFFKGAFIKFLGTGGARFVMINQTRSTGGIWLGLFGYHVLIDPGPGSLVRICEAGTPFTPEILETVMLTHKHLDHSNDINVMVEAITHGGFKRRGTLILPRDAAMGEGQILLSHFNTKIGKIHYWEDERLIPLSEGMLEAVRLIHHGVECYGFILRYPEIAPFGFISDTRYDEEIVKRYHGCKVLVVNMTFNHIRNGVDHLAVDHVALIRDLVAPELIMLNHFGRGVIDAGPEKIALSLTTKSCKVIAPFDGQMIDLKSFESFFLRRILNVNGMASCNRAAQKN</sequence>
<keyword evidence="3" id="KW-1185">Reference proteome</keyword>
<dbReference type="InterPro" id="IPR001279">
    <property type="entry name" value="Metallo-B-lactamas"/>
</dbReference>
<dbReference type="Proteomes" id="UP000199266">
    <property type="component" value="Unassembled WGS sequence"/>
</dbReference>
<dbReference type="Gene3D" id="3.60.15.10">
    <property type="entry name" value="Ribonuclease Z/Hydroxyacylglutathione hydrolase-like"/>
    <property type="match status" value="1"/>
</dbReference>
<evidence type="ECO:0000259" key="1">
    <source>
        <dbReference type="Pfam" id="PF12706"/>
    </source>
</evidence>
<dbReference type="SUPFAM" id="SSF56281">
    <property type="entry name" value="Metallo-hydrolase/oxidoreductase"/>
    <property type="match status" value="1"/>
</dbReference>
<dbReference type="CDD" id="cd07741">
    <property type="entry name" value="metallo-hydrolase-like_MBL-fold"/>
    <property type="match status" value="1"/>
</dbReference>
<reference evidence="3" key="1">
    <citation type="submission" date="2016-10" db="EMBL/GenBank/DDBJ databases">
        <authorList>
            <person name="Varghese N."/>
            <person name="Submissions S."/>
        </authorList>
    </citation>
    <scope>NUCLEOTIDE SEQUENCE [LARGE SCALE GENOMIC DNA]</scope>
    <source>
        <strain evidence="3">DSM 13490</strain>
    </source>
</reference>
<dbReference type="EMBL" id="FNPD01000002">
    <property type="protein sequence ID" value="SDX74550.1"/>
    <property type="molecule type" value="Genomic_DNA"/>
</dbReference>
<evidence type="ECO:0000313" key="2">
    <source>
        <dbReference type="EMBL" id="SDX74550.1"/>
    </source>
</evidence>
<dbReference type="AlphaFoldDB" id="A0A1H3E7H3"/>